<dbReference type="Pfam" id="PF20684">
    <property type="entry name" value="Fung_rhodopsin"/>
    <property type="match status" value="1"/>
</dbReference>
<dbReference type="InterPro" id="IPR052337">
    <property type="entry name" value="SAT4-like"/>
</dbReference>
<feature type="transmembrane region" description="Helical" evidence="6">
    <location>
        <begin position="217"/>
        <end position="237"/>
    </location>
</feature>
<evidence type="ECO:0000259" key="7">
    <source>
        <dbReference type="Pfam" id="PF20684"/>
    </source>
</evidence>
<feature type="transmembrane region" description="Helical" evidence="6">
    <location>
        <begin position="100"/>
        <end position="124"/>
    </location>
</feature>
<dbReference type="VEuPathDB" id="FungiDB:P168DRAFT_317652"/>
<evidence type="ECO:0000313" key="9">
    <source>
        <dbReference type="Proteomes" id="UP000234254"/>
    </source>
</evidence>
<evidence type="ECO:0000256" key="2">
    <source>
        <dbReference type="ARBA" id="ARBA00022692"/>
    </source>
</evidence>
<dbReference type="EMBL" id="MSFM01000005">
    <property type="protein sequence ID" value="PKY04598.1"/>
    <property type="molecule type" value="Genomic_DNA"/>
</dbReference>
<accession>A0A2I1D417</accession>
<feature type="transmembrane region" description="Helical" evidence="6">
    <location>
        <begin position="52"/>
        <end position="71"/>
    </location>
</feature>
<keyword evidence="2 6" id="KW-0812">Transmembrane</keyword>
<organism evidence="8 9">
    <name type="scientific">Aspergillus campestris (strain IBT 28561)</name>
    <dbReference type="NCBI Taxonomy" id="1392248"/>
    <lineage>
        <taxon>Eukaryota</taxon>
        <taxon>Fungi</taxon>
        <taxon>Dikarya</taxon>
        <taxon>Ascomycota</taxon>
        <taxon>Pezizomycotina</taxon>
        <taxon>Eurotiomycetes</taxon>
        <taxon>Eurotiomycetidae</taxon>
        <taxon>Eurotiales</taxon>
        <taxon>Aspergillaceae</taxon>
        <taxon>Aspergillus</taxon>
        <taxon>Aspergillus subgen. Circumdati</taxon>
    </lineage>
</organism>
<reference evidence="8" key="1">
    <citation type="submission" date="2016-12" db="EMBL/GenBank/DDBJ databases">
        <title>The genomes of Aspergillus section Nigri reveals drivers in fungal speciation.</title>
        <authorList>
            <consortium name="DOE Joint Genome Institute"/>
            <person name="Vesth T.C."/>
            <person name="Nybo J."/>
            <person name="Theobald S."/>
            <person name="Brandl J."/>
            <person name="Frisvad J.C."/>
            <person name="Nielsen K.F."/>
            <person name="Lyhne E.K."/>
            <person name="Kogle M.E."/>
            <person name="Kuo A."/>
            <person name="Riley R."/>
            <person name="Clum A."/>
            <person name="Nolan M."/>
            <person name="Lipzen A."/>
            <person name="Salamov A."/>
            <person name="Henrissat B."/>
            <person name="Wiebenga A."/>
            <person name="De vries R.P."/>
            <person name="Grigoriev I.V."/>
            <person name="Mortensen U.H."/>
            <person name="Andersen M.R."/>
            <person name="Baker S.E."/>
        </authorList>
    </citation>
    <scope>NUCLEOTIDE SEQUENCE</scope>
    <source>
        <strain evidence="8">IBT 28561</strain>
    </source>
</reference>
<proteinExistence type="inferred from homology"/>
<comment type="caution">
    <text evidence="8">The sequence shown here is derived from an EMBL/GenBank/DDBJ whole genome shotgun (WGS) entry which is preliminary data.</text>
</comment>
<keyword evidence="3 6" id="KW-1133">Transmembrane helix</keyword>
<name>A0A2I1D417_ASPC2</name>
<evidence type="ECO:0000256" key="3">
    <source>
        <dbReference type="ARBA" id="ARBA00022989"/>
    </source>
</evidence>
<comment type="similarity">
    <text evidence="5">Belongs to the SAT4 family.</text>
</comment>
<dbReference type="GO" id="GO:0016020">
    <property type="term" value="C:membrane"/>
    <property type="evidence" value="ECO:0007669"/>
    <property type="project" value="UniProtKB-SubCell"/>
</dbReference>
<feature type="transmembrane region" description="Helical" evidence="6">
    <location>
        <begin position="179"/>
        <end position="205"/>
    </location>
</feature>
<dbReference type="PANTHER" id="PTHR33048">
    <property type="entry name" value="PTH11-LIKE INTEGRAL MEMBRANE PROTEIN (AFU_ORTHOLOGUE AFUA_5G11245)"/>
    <property type="match status" value="1"/>
</dbReference>
<dbReference type="OrthoDB" id="444631at2759"/>
<evidence type="ECO:0000313" key="8">
    <source>
        <dbReference type="EMBL" id="PKY04598.1"/>
    </source>
</evidence>
<keyword evidence="9" id="KW-1185">Reference proteome</keyword>
<evidence type="ECO:0000256" key="5">
    <source>
        <dbReference type="ARBA" id="ARBA00038359"/>
    </source>
</evidence>
<evidence type="ECO:0000256" key="4">
    <source>
        <dbReference type="ARBA" id="ARBA00023136"/>
    </source>
</evidence>
<feature type="transmembrane region" description="Helical" evidence="6">
    <location>
        <begin position="249"/>
        <end position="269"/>
    </location>
</feature>
<evidence type="ECO:0000256" key="1">
    <source>
        <dbReference type="ARBA" id="ARBA00004141"/>
    </source>
</evidence>
<sequence length="371" mass="40447">MAATGTTQPIASNLSPDGLIAVTWIGVGLGVLFVSIRLAIRLSRLKRLYPDDYFVLVALAFLIINAVLQTLQTPHLYYTALTPTGPNIADHVVLYKKYEFAIIGIFWTVLWSIKGSFLALFWMITQGLPRYIWAWWVVAGFVVSSYVVCWLLSALNCHPPSEYFKLGGCGRAIDKHTSFISICFSTAVDIATDVMIMGIGVTIVCGTRINRRERLSLGVIFSLGIIIVAAAVVRAIQISGKAYTDMAGVAIWSVAESSISVIIGCLPPFKIFLSRHPSFAPYTSGSAGPYLQSGASSTPAKPRVWSDTPVAPPQRGLYQNLDFELHSRNTDIVGGAGARVVRNTTLPRESVDSGRPGEIRMVKEFSVITTR</sequence>
<dbReference type="RefSeq" id="XP_024693192.1">
    <property type="nucleotide sequence ID" value="XM_024840129.1"/>
</dbReference>
<dbReference type="Proteomes" id="UP000234254">
    <property type="component" value="Unassembled WGS sequence"/>
</dbReference>
<dbReference type="PANTHER" id="PTHR33048:SF162">
    <property type="entry name" value="SATRATOXIN BIOSYNTHESIS SC1 CLUSTER PROTEIN 4"/>
    <property type="match status" value="1"/>
</dbReference>
<gene>
    <name evidence="8" type="ORF">P168DRAFT_317652</name>
</gene>
<dbReference type="GeneID" id="36547653"/>
<evidence type="ECO:0000256" key="6">
    <source>
        <dbReference type="SAM" id="Phobius"/>
    </source>
</evidence>
<feature type="domain" description="Rhodopsin" evidence="7">
    <location>
        <begin position="36"/>
        <end position="274"/>
    </location>
</feature>
<keyword evidence="4 6" id="KW-0472">Membrane</keyword>
<feature type="transmembrane region" description="Helical" evidence="6">
    <location>
        <begin position="131"/>
        <end position="153"/>
    </location>
</feature>
<dbReference type="InterPro" id="IPR049326">
    <property type="entry name" value="Rhodopsin_dom_fungi"/>
</dbReference>
<comment type="subcellular location">
    <subcellularLocation>
        <location evidence="1">Membrane</location>
        <topology evidence="1">Multi-pass membrane protein</topology>
    </subcellularLocation>
</comment>
<dbReference type="AlphaFoldDB" id="A0A2I1D417"/>
<protein>
    <recommendedName>
        <fullName evidence="7">Rhodopsin domain-containing protein</fullName>
    </recommendedName>
</protein>
<feature type="transmembrane region" description="Helical" evidence="6">
    <location>
        <begin position="19"/>
        <end position="40"/>
    </location>
</feature>